<evidence type="ECO:0000259" key="1">
    <source>
        <dbReference type="Pfam" id="PF13456"/>
    </source>
</evidence>
<comment type="caution">
    <text evidence="2">The sequence shown here is derived from an EMBL/GenBank/DDBJ whole genome shotgun (WGS) entry which is preliminary data.</text>
</comment>
<proteinExistence type="predicted"/>
<evidence type="ECO:0000313" key="3">
    <source>
        <dbReference type="Proteomes" id="UP001358586"/>
    </source>
</evidence>
<dbReference type="Proteomes" id="UP001358586">
    <property type="component" value="Chromosome 8"/>
</dbReference>
<keyword evidence="3" id="KW-1185">Reference proteome</keyword>
<dbReference type="Pfam" id="PF13456">
    <property type="entry name" value="RVT_3"/>
    <property type="match status" value="1"/>
</dbReference>
<dbReference type="InterPro" id="IPR002156">
    <property type="entry name" value="RNaseH_domain"/>
</dbReference>
<gene>
    <name evidence="2" type="ORF">PVK06_028742</name>
</gene>
<reference evidence="2 3" key="1">
    <citation type="submission" date="2023-03" db="EMBL/GenBank/DDBJ databases">
        <title>WGS of Gossypium arboreum.</title>
        <authorList>
            <person name="Yu D."/>
        </authorList>
    </citation>
    <scope>NUCLEOTIDE SEQUENCE [LARGE SCALE GENOMIC DNA]</scope>
    <source>
        <tissue evidence="2">Leaf</tissue>
    </source>
</reference>
<accession>A0ABR0P4P5</accession>
<sequence>MTPSYEDGVKINVDAALNEEMRSAFCDVIVRDHEGMVLVGFSYLFTKAFDASLAEALALACTAQKAFKKGFSRVSQLCCTLLSTLADGWECCFGVQFGLSEFRPSVGVG</sequence>
<organism evidence="2 3">
    <name type="scientific">Gossypium arboreum</name>
    <name type="common">Tree cotton</name>
    <name type="synonym">Gossypium nanking</name>
    <dbReference type="NCBI Taxonomy" id="29729"/>
    <lineage>
        <taxon>Eukaryota</taxon>
        <taxon>Viridiplantae</taxon>
        <taxon>Streptophyta</taxon>
        <taxon>Embryophyta</taxon>
        <taxon>Tracheophyta</taxon>
        <taxon>Spermatophyta</taxon>
        <taxon>Magnoliopsida</taxon>
        <taxon>eudicotyledons</taxon>
        <taxon>Gunneridae</taxon>
        <taxon>Pentapetalae</taxon>
        <taxon>rosids</taxon>
        <taxon>malvids</taxon>
        <taxon>Malvales</taxon>
        <taxon>Malvaceae</taxon>
        <taxon>Malvoideae</taxon>
        <taxon>Gossypium</taxon>
    </lineage>
</organism>
<name>A0ABR0P4P5_GOSAR</name>
<dbReference type="EMBL" id="JARKNE010000008">
    <property type="protein sequence ID" value="KAK5813294.1"/>
    <property type="molecule type" value="Genomic_DNA"/>
</dbReference>
<protein>
    <recommendedName>
        <fullName evidence="1">RNase H type-1 domain-containing protein</fullName>
    </recommendedName>
</protein>
<evidence type="ECO:0000313" key="2">
    <source>
        <dbReference type="EMBL" id="KAK5813294.1"/>
    </source>
</evidence>
<feature type="domain" description="RNase H type-1" evidence="1">
    <location>
        <begin position="12"/>
        <end position="74"/>
    </location>
</feature>